<evidence type="ECO:0000256" key="3">
    <source>
        <dbReference type="ARBA" id="ARBA00022692"/>
    </source>
</evidence>
<proteinExistence type="inferred from homology"/>
<dbReference type="Proteomes" id="UP000699462">
    <property type="component" value="Unassembled WGS sequence"/>
</dbReference>
<evidence type="ECO:0000313" key="7">
    <source>
        <dbReference type="Proteomes" id="UP000699462"/>
    </source>
</evidence>
<organism evidence="6 7">
    <name type="scientific">Paragonimus westermani</name>
    <dbReference type="NCBI Taxonomy" id="34504"/>
    <lineage>
        <taxon>Eukaryota</taxon>
        <taxon>Metazoa</taxon>
        <taxon>Spiralia</taxon>
        <taxon>Lophotrochozoa</taxon>
        <taxon>Platyhelminthes</taxon>
        <taxon>Trematoda</taxon>
        <taxon>Digenea</taxon>
        <taxon>Plagiorchiida</taxon>
        <taxon>Troglotremata</taxon>
        <taxon>Troglotrematidae</taxon>
        <taxon>Paragonimus</taxon>
    </lineage>
</organism>
<evidence type="ECO:0000256" key="5">
    <source>
        <dbReference type="ARBA" id="ARBA00023136"/>
    </source>
</evidence>
<keyword evidence="4" id="KW-1133">Transmembrane helix</keyword>
<dbReference type="AlphaFoldDB" id="A0A8T0DAR4"/>
<dbReference type="GO" id="GO:0005789">
    <property type="term" value="C:endoplasmic reticulum membrane"/>
    <property type="evidence" value="ECO:0007669"/>
    <property type="project" value="InterPro"/>
</dbReference>
<comment type="subcellular location">
    <subcellularLocation>
        <location evidence="1">Membrane</location>
        <topology evidence="1">Multi-pass membrane protein</topology>
    </subcellularLocation>
</comment>
<comment type="caution">
    <text evidence="6">The sequence shown here is derived from an EMBL/GenBank/DDBJ whole genome shotgun (WGS) entry which is preliminary data.</text>
</comment>
<evidence type="ECO:0008006" key="8">
    <source>
        <dbReference type="Google" id="ProtNLM"/>
    </source>
</evidence>
<dbReference type="EMBL" id="JTDF01007603">
    <property type="protein sequence ID" value="KAF8564945.1"/>
    <property type="molecule type" value="Genomic_DNA"/>
</dbReference>
<name>A0A8T0DAR4_9TREM</name>
<evidence type="ECO:0000313" key="6">
    <source>
        <dbReference type="EMBL" id="KAF8564945.1"/>
    </source>
</evidence>
<dbReference type="GO" id="GO:2000303">
    <property type="term" value="P:regulation of ceramide biosynthetic process"/>
    <property type="evidence" value="ECO:0007669"/>
    <property type="project" value="UniProtKB-ARBA"/>
</dbReference>
<evidence type="ECO:0000256" key="2">
    <source>
        <dbReference type="ARBA" id="ARBA00007649"/>
    </source>
</evidence>
<sequence>MYISYILCLLLLLLLLLLSLLLYSVSLLLISQFLSLCSSHFIQQVLYLLLHWEKGSPYETLDQGEARALTQWEQFDDGEQFSPTKKFLIVVPIVLFLLASFYTEYDPVHCLINASSLVFLALLPKLPQFYRVRIFGINRW</sequence>
<keyword evidence="3" id="KW-0812">Transmembrane</keyword>
<keyword evidence="5" id="KW-0472">Membrane</keyword>
<dbReference type="PANTHER" id="PTHR12665">
    <property type="entry name" value="ORMDL PROTEINS"/>
    <property type="match status" value="1"/>
</dbReference>
<dbReference type="InterPro" id="IPR007203">
    <property type="entry name" value="ORMDL"/>
</dbReference>
<protein>
    <recommendedName>
        <fullName evidence="8">ORM1-like protein 2</fullName>
    </recommendedName>
</protein>
<comment type="similarity">
    <text evidence="2">Belongs to the ORM family.</text>
</comment>
<evidence type="ECO:0000256" key="1">
    <source>
        <dbReference type="ARBA" id="ARBA00004141"/>
    </source>
</evidence>
<dbReference type="Pfam" id="PF04061">
    <property type="entry name" value="ORMDL"/>
    <property type="match status" value="1"/>
</dbReference>
<dbReference type="OrthoDB" id="1932233at2759"/>
<accession>A0A8T0DAR4</accession>
<evidence type="ECO:0000256" key="4">
    <source>
        <dbReference type="ARBA" id="ARBA00022989"/>
    </source>
</evidence>
<reference evidence="6 7" key="1">
    <citation type="submission" date="2019-07" db="EMBL/GenBank/DDBJ databases">
        <title>Annotation for the trematode Paragonimus westermani.</title>
        <authorList>
            <person name="Choi Y.-J."/>
        </authorList>
    </citation>
    <scope>NUCLEOTIDE SEQUENCE [LARGE SCALE GENOMIC DNA]</scope>
    <source>
        <strain evidence="6">180907_Pwestermani</strain>
    </source>
</reference>
<keyword evidence="7" id="KW-1185">Reference proteome</keyword>
<gene>
    <name evidence="6" type="ORF">P879_05995</name>
</gene>